<reference evidence="1 2" key="1">
    <citation type="journal article" date="2023" name="Science">
        <title>Complex scaffold remodeling in plant triterpene biosynthesis.</title>
        <authorList>
            <person name="De La Pena R."/>
            <person name="Hodgson H."/>
            <person name="Liu J.C."/>
            <person name="Stephenson M.J."/>
            <person name="Martin A.C."/>
            <person name="Owen C."/>
            <person name="Harkess A."/>
            <person name="Leebens-Mack J."/>
            <person name="Jimenez L.E."/>
            <person name="Osbourn A."/>
            <person name="Sattely E.S."/>
        </authorList>
    </citation>
    <scope>NUCLEOTIDE SEQUENCE [LARGE SCALE GENOMIC DNA]</scope>
    <source>
        <strain evidence="2">cv. JPN11</strain>
        <tissue evidence="1">Leaf</tissue>
    </source>
</reference>
<accession>A0ACC1YD93</accession>
<comment type="caution">
    <text evidence="1">The sequence shown here is derived from an EMBL/GenBank/DDBJ whole genome shotgun (WGS) entry which is preliminary data.</text>
</comment>
<dbReference type="EMBL" id="CM051397">
    <property type="protein sequence ID" value="KAJ4721795.1"/>
    <property type="molecule type" value="Genomic_DNA"/>
</dbReference>
<protein>
    <submittedName>
        <fullName evidence="1">Lamin tail domain-containing protein</fullName>
    </submittedName>
</protein>
<gene>
    <name evidence="1" type="ORF">OWV82_009443</name>
</gene>
<dbReference type="Proteomes" id="UP001164539">
    <property type="component" value="Chromosome 4"/>
</dbReference>
<evidence type="ECO:0000313" key="2">
    <source>
        <dbReference type="Proteomes" id="UP001164539"/>
    </source>
</evidence>
<name>A0ACC1YD93_MELAZ</name>
<organism evidence="1 2">
    <name type="scientific">Melia azedarach</name>
    <name type="common">Chinaberry tree</name>
    <dbReference type="NCBI Taxonomy" id="155640"/>
    <lineage>
        <taxon>Eukaryota</taxon>
        <taxon>Viridiplantae</taxon>
        <taxon>Streptophyta</taxon>
        <taxon>Embryophyta</taxon>
        <taxon>Tracheophyta</taxon>
        <taxon>Spermatophyta</taxon>
        <taxon>Magnoliopsida</taxon>
        <taxon>eudicotyledons</taxon>
        <taxon>Gunneridae</taxon>
        <taxon>Pentapetalae</taxon>
        <taxon>rosids</taxon>
        <taxon>malvids</taxon>
        <taxon>Sapindales</taxon>
        <taxon>Meliaceae</taxon>
        <taxon>Melia</taxon>
    </lineage>
</organism>
<keyword evidence="2" id="KW-1185">Reference proteome</keyword>
<evidence type="ECO:0000313" key="1">
    <source>
        <dbReference type="EMBL" id="KAJ4721795.1"/>
    </source>
</evidence>
<proteinExistence type="predicted"/>
<sequence length="115" mass="14610">MALLLQNQNHNHQLPPVFRTSSSDSFGYMEQMEKRQLFLRSYQFCRKKSVTERIRSSFFRVKRVMWLKLRSARRIRKLVWWRFRWGFNCKRRRFLRLINNTTYYHYHNQHNNCFW</sequence>